<dbReference type="Pfam" id="PF09361">
    <property type="entry name" value="Phasin_2"/>
    <property type="match status" value="1"/>
</dbReference>
<sequence>MESTNQSNFFDGCLKFIKPLRLSGFNANAILDSRRKDVEALATVGTTALTGIQSLGQKQIEILSGTMTRVRALSGKQPGQEARPAAASEAVQQAFYATLSDVRELFGTAYWAHSDSYAVISKRVAENVEELRALLQPRK</sequence>
<protein>
    <submittedName>
        <fullName evidence="2">Phasin</fullName>
    </submittedName>
</protein>
<dbReference type="InterPro" id="IPR018968">
    <property type="entry name" value="Phasin"/>
</dbReference>
<comment type="caution">
    <text evidence="2">The sequence shown here is derived from an EMBL/GenBank/DDBJ whole genome shotgun (WGS) entry which is preliminary data.</text>
</comment>
<evidence type="ECO:0000313" key="3">
    <source>
        <dbReference type="Proteomes" id="UP000055019"/>
    </source>
</evidence>
<dbReference type="AlphaFoldDB" id="A0A158L056"/>
<dbReference type="OrthoDB" id="8964077at2"/>
<keyword evidence="3" id="KW-1185">Reference proteome</keyword>
<dbReference type="Proteomes" id="UP000055019">
    <property type="component" value="Unassembled WGS sequence"/>
</dbReference>
<feature type="domain" description="Phasin" evidence="1">
    <location>
        <begin position="31"/>
        <end position="124"/>
    </location>
</feature>
<organism evidence="2 3">
    <name type="scientific">Caballeronia arvi</name>
    <dbReference type="NCBI Taxonomy" id="1777135"/>
    <lineage>
        <taxon>Bacteria</taxon>
        <taxon>Pseudomonadati</taxon>
        <taxon>Pseudomonadota</taxon>
        <taxon>Betaproteobacteria</taxon>
        <taxon>Burkholderiales</taxon>
        <taxon>Burkholderiaceae</taxon>
        <taxon>Caballeronia</taxon>
    </lineage>
</organism>
<dbReference type="RefSeq" id="WP_061151913.1">
    <property type="nucleotide sequence ID" value="NZ_FCOM02000076.1"/>
</dbReference>
<gene>
    <name evidence="2" type="ORF">AWB74_07780</name>
</gene>
<name>A0A158L056_9BURK</name>
<reference evidence="2" key="1">
    <citation type="submission" date="2016-01" db="EMBL/GenBank/DDBJ databases">
        <authorList>
            <person name="Peeters C."/>
        </authorList>
    </citation>
    <scope>NUCLEOTIDE SEQUENCE [LARGE SCALE GENOMIC DNA]</scope>
    <source>
        <strain evidence="2">LMG 29317</strain>
    </source>
</reference>
<proteinExistence type="predicted"/>
<evidence type="ECO:0000313" key="2">
    <source>
        <dbReference type="EMBL" id="SAL86625.1"/>
    </source>
</evidence>
<accession>A0A158L056</accession>
<dbReference type="EMBL" id="FCOM02000076">
    <property type="protein sequence ID" value="SAL86625.1"/>
    <property type="molecule type" value="Genomic_DNA"/>
</dbReference>
<evidence type="ECO:0000259" key="1">
    <source>
        <dbReference type="Pfam" id="PF09361"/>
    </source>
</evidence>